<feature type="signal peptide" evidence="1">
    <location>
        <begin position="1"/>
        <end position="20"/>
    </location>
</feature>
<sequence length="257" mass="29501">MKFCGLGFLCFLLLTGCSYLGEPTASWWSNTEIPLANRRHFPREWSAPRPAVPDTTIHRLVRSLLAQRKNDMHLPDTLTSFWIETTLFDTDPMPCWPGLSDTQYGLGYLTCKGPTLADGLLRKLVGSKLLSADDTVFMNHQLLTSTSFRLRPEMLTAYRILSMDTLWAIRQRLQNRKSGRQRSAFKLLAAKYDIDTTSFTRVSYLSLPVFSRDLQTVILDINNCLWLGMLEGSGATLVLHRENRRWVLVQKLERWIS</sequence>
<dbReference type="OrthoDB" id="883353at2"/>
<dbReference type="Proteomes" id="UP000228535">
    <property type="component" value="Unassembled WGS sequence"/>
</dbReference>
<dbReference type="EMBL" id="PGFA01000002">
    <property type="protein sequence ID" value="PJJ54794.1"/>
    <property type="molecule type" value="Genomic_DNA"/>
</dbReference>
<protein>
    <recommendedName>
        <fullName evidence="4">Lipoprotein</fullName>
    </recommendedName>
</protein>
<comment type="caution">
    <text evidence="2">The sequence shown here is derived from an EMBL/GenBank/DDBJ whole genome shotgun (WGS) entry which is preliminary data.</text>
</comment>
<evidence type="ECO:0000313" key="2">
    <source>
        <dbReference type="EMBL" id="PJJ54794.1"/>
    </source>
</evidence>
<evidence type="ECO:0000256" key="1">
    <source>
        <dbReference type="SAM" id="SignalP"/>
    </source>
</evidence>
<keyword evidence="1" id="KW-0732">Signal</keyword>
<reference evidence="2 3" key="1">
    <citation type="submission" date="2017-11" db="EMBL/GenBank/DDBJ databases">
        <title>Genomic Encyclopedia of Archaeal and Bacterial Type Strains, Phase II (KMG-II): From Individual Species to Whole Genera.</title>
        <authorList>
            <person name="Goeker M."/>
        </authorList>
    </citation>
    <scope>NUCLEOTIDE SEQUENCE [LARGE SCALE GENOMIC DNA]</scope>
    <source>
        <strain evidence="2 3">DSM 11115</strain>
    </source>
</reference>
<dbReference type="AlphaFoldDB" id="A0A2M9BA27"/>
<feature type="chain" id="PRO_5014734643" description="Lipoprotein" evidence="1">
    <location>
        <begin position="21"/>
        <end position="257"/>
    </location>
</feature>
<dbReference type="RefSeq" id="WP_100337397.1">
    <property type="nucleotide sequence ID" value="NZ_PGFA01000002.1"/>
</dbReference>
<name>A0A2M9BA27_9BACT</name>
<organism evidence="2 3">
    <name type="scientific">Hymenobacter chitinivorans DSM 11115</name>
    <dbReference type="NCBI Taxonomy" id="1121954"/>
    <lineage>
        <taxon>Bacteria</taxon>
        <taxon>Pseudomonadati</taxon>
        <taxon>Bacteroidota</taxon>
        <taxon>Cytophagia</taxon>
        <taxon>Cytophagales</taxon>
        <taxon>Hymenobacteraceae</taxon>
        <taxon>Hymenobacter</taxon>
    </lineage>
</organism>
<dbReference type="PROSITE" id="PS51257">
    <property type="entry name" value="PROKAR_LIPOPROTEIN"/>
    <property type="match status" value="1"/>
</dbReference>
<evidence type="ECO:0008006" key="4">
    <source>
        <dbReference type="Google" id="ProtNLM"/>
    </source>
</evidence>
<keyword evidence="3" id="KW-1185">Reference proteome</keyword>
<proteinExistence type="predicted"/>
<accession>A0A2M9BA27</accession>
<evidence type="ECO:0000313" key="3">
    <source>
        <dbReference type="Proteomes" id="UP000228535"/>
    </source>
</evidence>
<gene>
    <name evidence="2" type="ORF">CLV45_3140</name>
</gene>